<dbReference type="Proteomes" id="UP000034103">
    <property type="component" value="Chromosome"/>
</dbReference>
<sequence length="649" mass="74875">MTLRLKQIRLTNWKCYPSQNITFNLHPDRNIHIIFGNNGHGKTSLMTAILWCLYGGDIVSKETLKTYFYRGKDDSSSVEEKEMRVELNFTRNEKNFFISRTAKLKDNGITSYPSVEEALFYEDGTIKASNSREYIEALLPKSIRDFFCFDGSKIEQYTQITQTKEAKEAIEKVLGIPELRNLRDDTEKALQELENRLNKAEGTSQTFKYKMQQLRELEEEICLQKGQLKNAKDEEKKAIIIHHDAQEKAAQIESLREKLEEIHDLEKKRIGLQTQLNNLQKSIDSWLKKASIPLLINFVQEMADDLQVTSLKSTYKTNSTAVLKTIIDDESCLCGRCLDKNSRDFILEKIAELESLEMDNATRIEKDQIRIDLQGIIRDNAKFSNYSQLLLQRDLLEEEIEEINQHIKQLKQETTGINQESANDIWRKVGESEQKVKEIEERIERLQKEIEIKEKQLENLRQEVEILASENQTTSMLSNQVKMARGLKNATNELIEWHIDNSQKMINQATSDRYLQVTNKPEEYRGVEITPEYTLGIRTLTGKLLNPDVLSAGEKEALAFAFITGLNQITDTCVPLIMDTPFGHLDKEHQKNIINSLPNFNSQVIILATDRDLPDPLLNLLLPHTTDIFKIHRLAADEDASVIEVMESY</sequence>
<dbReference type="PANTHER" id="PTHR32114:SF2">
    <property type="entry name" value="ABC TRANSPORTER ABCH.3"/>
    <property type="match status" value="1"/>
</dbReference>
<accession>A0A0F6U586</accession>
<feature type="domain" description="Rad50/SbcC-type AAA" evidence="5">
    <location>
        <begin position="7"/>
        <end position="262"/>
    </location>
</feature>
<dbReference type="PANTHER" id="PTHR32114">
    <property type="entry name" value="ABC TRANSPORTER ABCH.3"/>
    <property type="match status" value="1"/>
</dbReference>
<dbReference type="GO" id="GO:0016887">
    <property type="term" value="F:ATP hydrolysis activity"/>
    <property type="evidence" value="ECO:0007669"/>
    <property type="project" value="InterPro"/>
</dbReference>
<dbReference type="EMBL" id="CP011304">
    <property type="protein sequence ID" value="AKE64962.1"/>
    <property type="molecule type" value="Genomic_DNA"/>
</dbReference>
<evidence type="ECO:0000256" key="1">
    <source>
        <dbReference type="ARBA" id="ARBA00006930"/>
    </source>
</evidence>
<evidence type="ECO:0000313" key="6">
    <source>
        <dbReference type="EMBL" id="AKE64962.1"/>
    </source>
</evidence>
<dbReference type="PATRIC" id="fig|1641812.3.peg.2710"/>
<dbReference type="AlphaFoldDB" id="A0A0F6U586"/>
<evidence type="ECO:0000259" key="5">
    <source>
        <dbReference type="Pfam" id="PF13476"/>
    </source>
</evidence>
<dbReference type="InterPro" id="IPR027417">
    <property type="entry name" value="P-loop_NTPase"/>
</dbReference>
<evidence type="ECO:0000256" key="2">
    <source>
        <dbReference type="ARBA" id="ARBA00011322"/>
    </source>
</evidence>
<dbReference type="Gene3D" id="3.40.50.300">
    <property type="entry name" value="P-loop containing nucleotide triphosphate hydrolases"/>
    <property type="match status" value="2"/>
</dbReference>
<keyword evidence="4" id="KW-0175">Coiled coil</keyword>
<evidence type="ECO:0000256" key="3">
    <source>
        <dbReference type="ARBA" id="ARBA00013368"/>
    </source>
</evidence>
<dbReference type="GO" id="GO:0006302">
    <property type="term" value="P:double-strand break repair"/>
    <property type="evidence" value="ECO:0007669"/>
    <property type="project" value="InterPro"/>
</dbReference>
<feature type="coiled-coil region" evidence="4">
    <location>
        <begin position="176"/>
        <end position="282"/>
    </location>
</feature>
<comment type="subunit">
    <text evidence="2">Heterodimer of SbcC and SbcD.</text>
</comment>
<feature type="coiled-coil region" evidence="4">
    <location>
        <begin position="386"/>
        <end position="470"/>
    </location>
</feature>
<protein>
    <recommendedName>
        <fullName evidence="3">Nuclease SbcCD subunit C</fullName>
    </recommendedName>
</protein>
<comment type="similarity">
    <text evidence="1">Belongs to the SMC family. SbcC subfamily.</text>
</comment>
<proteinExistence type="inferred from homology"/>
<dbReference type="HOGENOM" id="CLU_024631_1_0_3"/>
<evidence type="ECO:0000313" key="7">
    <source>
        <dbReference type="Proteomes" id="UP000034103"/>
    </source>
</evidence>
<gene>
    <name evidence="6" type="ORF">MYAER_2620</name>
</gene>
<dbReference type="Pfam" id="PF13476">
    <property type="entry name" value="AAA_23"/>
    <property type="match status" value="1"/>
</dbReference>
<dbReference type="RefSeq" id="WP_046662379.1">
    <property type="nucleotide sequence ID" value="NZ_CP011304.1"/>
</dbReference>
<dbReference type="SUPFAM" id="SSF52540">
    <property type="entry name" value="P-loop containing nucleoside triphosphate hydrolases"/>
    <property type="match status" value="2"/>
</dbReference>
<organism evidence="6 7">
    <name type="scientific">Microcystis aeruginosa NIES-2549</name>
    <dbReference type="NCBI Taxonomy" id="1641812"/>
    <lineage>
        <taxon>Bacteria</taxon>
        <taxon>Bacillati</taxon>
        <taxon>Cyanobacteriota</taxon>
        <taxon>Cyanophyceae</taxon>
        <taxon>Oscillatoriophycideae</taxon>
        <taxon>Chroococcales</taxon>
        <taxon>Microcystaceae</taxon>
        <taxon>Microcystis</taxon>
    </lineage>
</organism>
<reference evidence="6 7" key="1">
    <citation type="journal article" date="2015" name="Genome Announc.">
        <title>Complete Genome Sequence of Microcystis aeruginosa NIES-2549, a Bloom-Forming Cyanobacterium from Lake Kasumigaura, Japan.</title>
        <authorList>
            <person name="Yamaguchi H."/>
            <person name="Suzuki S."/>
            <person name="Tanabe Y."/>
            <person name="Osana Y."/>
            <person name="Shimura Y."/>
            <person name="Ishida K."/>
            <person name="Kawachi M."/>
        </authorList>
    </citation>
    <scope>NUCLEOTIDE SEQUENCE [LARGE SCALE GENOMIC DNA]</scope>
    <source>
        <strain evidence="6 7">NIES-2549</strain>
    </source>
</reference>
<evidence type="ECO:0000256" key="4">
    <source>
        <dbReference type="SAM" id="Coils"/>
    </source>
</evidence>
<name>A0A0F6U586_MICAE</name>
<dbReference type="InterPro" id="IPR038729">
    <property type="entry name" value="Rad50/SbcC_AAA"/>
</dbReference>